<dbReference type="InterPro" id="IPR003152">
    <property type="entry name" value="FATC_dom"/>
</dbReference>
<proteinExistence type="predicted"/>
<evidence type="ECO:0000259" key="2">
    <source>
        <dbReference type="PROSITE" id="PS51190"/>
    </source>
</evidence>
<sequence length="217" mass="24536">MDTLLDFSQDLENLQIGISFVLLRGLKDRSETGIATNAAREVDDNDDEDDDLGEDADEEQKDESHVKKEGTSSSNAHSNREKHVSPTNINKDIISYYITLNRDWDENNLRSERGFDAVKTIGYKLHGLDVCAAENESNPTAVLGVKHQLNTKLSLLMGCYEMIGNQIPFSSTDHSQINNTWTKDAKSRAKKQLDQMITHAMDPTRLCQMYEGWTPWV</sequence>
<dbReference type="Proteomes" id="UP000023152">
    <property type="component" value="Unassembled WGS sequence"/>
</dbReference>
<gene>
    <name evidence="3" type="ORF">RFI_36152</name>
</gene>
<dbReference type="PROSITE" id="PS51190">
    <property type="entry name" value="FATC"/>
    <property type="match status" value="1"/>
</dbReference>
<name>X6LIU7_RETFI</name>
<evidence type="ECO:0000313" key="3">
    <source>
        <dbReference type="EMBL" id="ETO01286.1"/>
    </source>
</evidence>
<dbReference type="EMBL" id="ASPP01038724">
    <property type="protein sequence ID" value="ETO01286.1"/>
    <property type="molecule type" value="Genomic_DNA"/>
</dbReference>
<dbReference type="SMART" id="SM01343">
    <property type="entry name" value="FATC"/>
    <property type="match status" value="1"/>
</dbReference>
<evidence type="ECO:0000313" key="4">
    <source>
        <dbReference type="Proteomes" id="UP000023152"/>
    </source>
</evidence>
<keyword evidence="4" id="KW-1185">Reference proteome</keyword>
<feature type="domain" description="FATC" evidence="2">
    <location>
        <begin position="185"/>
        <end position="217"/>
    </location>
</feature>
<comment type="caution">
    <text evidence="3">The sequence shown here is derived from an EMBL/GenBank/DDBJ whole genome shotgun (WGS) entry which is preliminary data.</text>
</comment>
<feature type="compositionally biased region" description="Acidic residues" evidence="1">
    <location>
        <begin position="43"/>
        <end position="61"/>
    </location>
</feature>
<protein>
    <recommendedName>
        <fullName evidence="2">FATC domain-containing protein</fullName>
    </recommendedName>
</protein>
<evidence type="ECO:0000256" key="1">
    <source>
        <dbReference type="SAM" id="MobiDB-lite"/>
    </source>
</evidence>
<reference evidence="3 4" key="1">
    <citation type="journal article" date="2013" name="Curr. Biol.">
        <title>The Genome of the Foraminiferan Reticulomyxa filosa.</title>
        <authorList>
            <person name="Glockner G."/>
            <person name="Hulsmann N."/>
            <person name="Schleicher M."/>
            <person name="Noegel A.A."/>
            <person name="Eichinger L."/>
            <person name="Gallinger C."/>
            <person name="Pawlowski J."/>
            <person name="Sierra R."/>
            <person name="Euteneuer U."/>
            <person name="Pillet L."/>
            <person name="Moustafa A."/>
            <person name="Platzer M."/>
            <person name="Groth M."/>
            <person name="Szafranski K."/>
            <person name="Schliwa M."/>
        </authorList>
    </citation>
    <scope>NUCLEOTIDE SEQUENCE [LARGE SCALE GENOMIC DNA]</scope>
</reference>
<accession>X6LIU7</accession>
<feature type="region of interest" description="Disordered" evidence="1">
    <location>
        <begin position="34"/>
        <end position="85"/>
    </location>
</feature>
<dbReference type="Pfam" id="PF02260">
    <property type="entry name" value="FATC"/>
    <property type="match status" value="1"/>
</dbReference>
<organism evidence="3 4">
    <name type="scientific">Reticulomyxa filosa</name>
    <dbReference type="NCBI Taxonomy" id="46433"/>
    <lineage>
        <taxon>Eukaryota</taxon>
        <taxon>Sar</taxon>
        <taxon>Rhizaria</taxon>
        <taxon>Retaria</taxon>
        <taxon>Foraminifera</taxon>
        <taxon>Monothalamids</taxon>
        <taxon>Reticulomyxidae</taxon>
        <taxon>Reticulomyxa</taxon>
    </lineage>
</organism>
<dbReference type="AlphaFoldDB" id="X6LIU7"/>